<accession>A0A0N5AZ68</accession>
<dbReference type="WBParaSite" id="SMUV_0001028801-mRNA-1">
    <property type="protein sequence ID" value="SMUV_0001028801-mRNA-1"/>
    <property type="gene ID" value="SMUV_0001028801"/>
</dbReference>
<keyword evidence="2" id="KW-0862">Zinc</keyword>
<reference evidence="7" key="1">
    <citation type="submission" date="2017-02" db="UniProtKB">
        <authorList>
            <consortium name="WormBaseParasite"/>
        </authorList>
    </citation>
    <scope>IDENTIFICATION</scope>
</reference>
<dbReference type="PANTHER" id="PTHR10044">
    <property type="entry name" value="INHIBITOR OF APOPTOSIS"/>
    <property type="match status" value="1"/>
</dbReference>
<evidence type="ECO:0000313" key="6">
    <source>
        <dbReference type="Proteomes" id="UP000046393"/>
    </source>
</evidence>
<dbReference type="STRING" id="451379.A0A0N5AZ68"/>
<name>A0A0N5AZ68_9BILA</name>
<dbReference type="InterPro" id="IPR013083">
    <property type="entry name" value="Znf_RING/FYVE/PHD"/>
</dbReference>
<keyword evidence="1 3" id="KW-0863">Zinc-finger</keyword>
<dbReference type="InterPro" id="IPR001841">
    <property type="entry name" value="Znf_RING"/>
</dbReference>
<evidence type="ECO:0000256" key="4">
    <source>
        <dbReference type="SAM" id="Coils"/>
    </source>
</evidence>
<dbReference type="Gene3D" id="3.30.40.10">
    <property type="entry name" value="Zinc/RING finger domain, C3HC4 (zinc finger)"/>
    <property type="match status" value="1"/>
</dbReference>
<dbReference type="GO" id="GO:0008270">
    <property type="term" value="F:zinc ion binding"/>
    <property type="evidence" value="ECO:0007669"/>
    <property type="project" value="UniProtKB-KW"/>
</dbReference>
<proteinExistence type="predicted"/>
<dbReference type="Proteomes" id="UP000046393">
    <property type="component" value="Unplaced"/>
</dbReference>
<keyword evidence="6" id="KW-1185">Reference proteome</keyword>
<evidence type="ECO:0000256" key="1">
    <source>
        <dbReference type="ARBA" id="ARBA00022771"/>
    </source>
</evidence>
<evidence type="ECO:0000256" key="2">
    <source>
        <dbReference type="ARBA" id="ARBA00022833"/>
    </source>
</evidence>
<evidence type="ECO:0000256" key="3">
    <source>
        <dbReference type="PROSITE-ProRule" id="PRU00175"/>
    </source>
</evidence>
<sequence length="239" mass="28772">MLENEENLVSPEFNPEVNSLYEVLEHALERIKDRFRLVIEKRDYFREQVVILERVLSELESEQTTTDGTKIECMRNLLKFLRAFLEEKWSNYEMVDLMEHVIKVQFKAVFVFSEQMKKNYEEEKTRLNERIETLESDCQKIRSEKWNLETQNNLLKNMLKQRNDEISRTKKLVDTIRTERDEMMLHLDKVPRCAICLDKQPTVLYQPCCHCVCCESCGKDLLQCPMCRQDIWKKITVYR</sequence>
<dbReference type="PROSITE" id="PS50089">
    <property type="entry name" value="ZF_RING_2"/>
    <property type="match status" value="1"/>
</dbReference>
<protein>
    <submittedName>
        <fullName evidence="7">RING-type domain-containing protein</fullName>
    </submittedName>
</protein>
<evidence type="ECO:0000259" key="5">
    <source>
        <dbReference type="PROSITE" id="PS50089"/>
    </source>
</evidence>
<dbReference type="Pfam" id="PF13920">
    <property type="entry name" value="zf-C3HC4_3"/>
    <property type="match status" value="1"/>
</dbReference>
<feature type="coiled-coil region" evidence="4">
    <location>
        <begin position="110"/>
        <end position="151"/>
    </location>
</feature>
<keyword evidence="1 3" id="KW-0479">Metal-binding</keyword>
<dbReference type="SUPFAM" id="SSF57850">
    <property type="entry name" value="RING/U-box"/>
    <property type="match status" value="1"/>
</dbReference>
<dbReference type="AlphaFoldDB" id="A0A0N5AZ68"/>
<feature type="domain" description="RING-type" evidence="5">
    <location>
        <begin position="193"/>
        <end position="228"/>
    </location>
</feature>
<organism evidence="6 7">
    <name type="scientific">Syphacia muris</name>
    <dbReference type="NCBI Taxonomy" id="451379"/>
    <lineage>
        <taxon>Eukaryota</taxon>
        <taxon>Metazoa</taxon>
        <taxon>Ecdysozoa</taxon>
        <taxon>Nematoda</taxon>
        <taxon>Chromadorea</taxon>
        <taxon>Rhabditida</taxon>
        <taxon>Spirurina</taxon>
        <taxon>Oxyuridomorpha</taxon>
        <taxon>Oxyuroidea</taxon>
        <taxon>Oxyuridae</taxon>
        <taxon>Syphacia</taxon>
    </lineage>
</organism>
<dbReference type="InterPro" id="IPR050784">
    <property type="entry name" value="IAP"/>
</dbReference>
<evidence type="ECO:0000313" key="7">
    <source>
        <dbReference type="WBParaSite" id="SMUV_0001028801-mRNA-1"/>
    </source>
</evidence>
<keyword evidence="4" id="KW-0175">Coiled coil</keyword>